<keyword evidence="3" id="KW-1185">Reference proteome</keyword>
<dbReference type="Proteomes" id="UP000033774">
    <property type="component" value="Unassembled WGS sequence"/>
</dbReference>
<sequence>MLTLADYRAEALATGSAEAGLRAAYAKLRDWNDPALLIALRPEAAAIAAARALAGRTDLPLFGVPFFVKDNIDVAGLRRPPPAPSSPIRLPYRPLPLPGWKRRGRL</sequence>
<comment type="caution">
    <text evidence="2">The sequence shown here is derived from an EMBL/GenBank/DDBJ whole genome shotgun (WGS) entry which is preliminary data.</text>
</comment>
<dbReference type="Gene3D" id="3.90.1300.10">
    <property type="entry name" value="Amidase signature (AS) domain"/>
    <property type="match status" value="1"/>
</dbReference>
<dbReference type="PATRIC" id="fig|552518.3.peg.738"/>
<dbReference type="AlphaFoldDB" id="A0A0F3IZG2"/>
<organism evidence="2 3">
    <name type="scientific">Elstera litoralis</name>
    <dbReference type="NCBI Taxonomy" id="552518"/>
    <lineage>
        <taxon>Bacteria</taxon>
        <taxon>Pseudomonadati</taxon>
        <taxon>Pseudomonadota</taxon>
        <taxon>Alphaproteobacteria</taxon>
        <taxon>Rhodospirillales</taxon>
        <taxon>Rhodospirillaceae</taxon>
        <taxon>Elstera</taxon>
    </lineage>
</organism>
<reference evidence="2 3" key="1">
    <citation type="submission" date="2015-03" db="EMBL/GenBank/DDBJ databases">
        <title>Draft genome sequence of Elstera litoralis.</title>
        <authorList>
            <person name="Rahalkar M.C."/>
            <person name="Dhakephalkar P.K."/>
            <person name="Pore S.D."/>
            <person name="Arora P."/>
            <person name="Kapse N.G."/>
            <person name="Pandit P.S."/>
        </authorList>
    </citation>
    <scope>NUCLEOTIDE SEQUENCE [LARGE SCALE GENOMIC DNA]</scope>
    <source>
        <strain evidence="2 3">Dia-1</strain>
    </source>
</reference>
<proteinExistence type="predicted"/>
<accession>A0A0F3IZG2</accession>
<name>A0A0F3IZG2_9PROT</name>
<dbReference type="InterPro" id="IPR023631">
    <property type="entry name" value="Amidase_dom"/>
</dbReference>
<protein>
    <recommendedName>
        <fullName evidence="1">Amidase domain-containing protein</fullName>
    </recommendedName>
</protein>
<dbReference type="SUPFAM" id="SSF75304">
    <property type="entry name" value="Amidase signature (AS) enzymes"/>
    <property type="match status" value="1"/>
</dbReference>
<feature type="domain" description="Amidase" evidence="1">
    <location>
        <begin position="43"/>
        <end position="77"/>
    </location>
</feature>
<dbReference type="EMBL" id="LAJY01000017">
    <property type="protein sequence ID" value="KJV11009.1"/>
    <property type="molecule type" value="Genomic_DNA"/>
</dbReference>
<dbReference type="Pfam" id="PF01425">
    <property type="entry name" value="Amidase"/>
    <property type="match status" value="1"/>
</dbReference>
<evidence type="ECO:0000313" key="3">
    <source>
        <dbReference type="Proteomes" id="UP000033774"/>
    </source>
</evidence>
<evidence type="ECO:0000313" key="2">
    <source>
        <dbReference type="EMBL" id="KJV11009.1"/>
    </source>
</evidence>
<gene>
    <name evidence="2" type="ORF">VZ95_01140</name>
</gene>
<dbReference type="InterPro" id="IPR036928">
    <property type="entry name" value="AS_sf"/>
</dbReference>
<evidence type="ECO:0000259" key="1">
    <source>
        <dbReference type="Pfam" id="PF01425"/>
    </source>
</evidence>